<evidence type="ECO:0000259" key="3">
    <source>
        <dbReference type="Pfam" id="PF13505"/>
    </source>
</evidence>
<reference evidence="4" key="1">
    <citation type="journal article" date="2021" name="Antonie Van Leeuwenhoek">
        <title>Draft genome and description of Waterburya agarophytonicola gen. nov. sp. nov. (Pleurocapsales, Cyanobacteria): a seaweed symbiont.</title>
        <authorList>
            <person name="Bonthond G."/>
            <person name="Shalygin S."/>
            <person name="Bayer T."/>
            <person name="Weinberger F."/>
        </authorList>
    </citation>
    <scope>NUCLEOTIDE SEQUENCE</scope>
    <source>
        <strain evidence="4">KI4</strain>
    </source>
</reference>
<gene>
    <name evidence="4" type="ORF">I4641_16420</name>
</gene>
<feature type="chain" id="PRO_5037284748" evidence="2">
    <location>
        <begin position="21"/>
        <end position="216"/>
    </location>
</feature>
<dbReference type="Pfam" id="PF13505">
    <property type="entry name" value="OMP_b-brl"/>
    <property type="match status" value="1"/>
</dbReference>
<evidence type="ECO:0000256" key="2">
    <source>
        <dbReference type="SAM" id="SignalP"/>
    </source>
</evidence>
<accession>A0A964BSB8</accession>
<keyword evidence="1 2" id="KW-0732">Signal</keyword>
<keyword evidence="5" id="KW-1185">Reference proteome</keyword>
<feature type="domain" description="Outer membrane protein beta-barrel" evidence="3">
    <location>
        <begin position="71"/>
        <end position="198"/>
    </location>
</feature>
<dbReference type="InterPro" id="IPR011250">
    <property type="entry name" value="OMP/PagP_B-barrel"/>
</dbReference>
<comment type="caution">
    <text evidence="4">The sequence shown here is derived from an EMBL/GenBank/DDBJ whole genome shotgun (WGS) entry which is preliminary data.</text>
</comment>
<feature type="signal peptide" evidence="2">
    <location>
        <begin position="1"/>
        <end position="20"/>
    </location>
</feature>
<dbReference type="SUPFAM" id="SSF56925">
    <property type="entry name" value="OMPA-like"/>
    <property type="match status" value="1"/>
</dbReference>
<dbReference type="EMBL" id="JADWDC010000047">
    <property type="protein sequence ID" value="MCC0178560.1"/>
    <property type="molecule type" value="Genomic_DNA"/>
</dbReference>
<evidence type="ECO:0000313" key="4">
    <source>
        <dbReference type="EMBL" id="MCC0178560.1"/>
    </source>
</evidence>
<evidence type="ECO:0000313" key="5">
    <source>
        <dbReference type="Proteomes" id="UP000729733"/>
    </source>
</evidence>
<dbReference type="AlphaFoldDB" id="A0A964BSB8"/>
<proteinExistence type="predicted"/>
<dbReference type="InterPro" id="IPR027385">
    <property type="entry name" value="Beta-barrel_OMP"/>
</dbReference>
<name>A0A964BSB8_9CYAN</name>
<dbReference type="Proteomes" id="UP000729733">
    <property type="component" value="Unassembled WGS sequence"/>
</dbReference>
<dbReference type="RefSeq" id="WP_229641660.1">
    <property type="nucleotide sequence ID" value="NZ_JADWDC010000047.1"/>
</dbReference>
<organism evidence="4 5">
    <name type="scientific">Waterburya agarophytonicola KI4</name>
    <dbReference type="NCBI Taxonomy" id="2874699"/>
    <lineage>
        <taxon>Bacteria</taxon>
        <taxon>Bacillati</taxon>
        <taxon>Cyanobacteriota</taxon>
        <taxon>Cyanophyceae</taxon>
        <taxon>Pleurocapsales</taxon>
        <taxon>Hyellaceae</taxon>
        <taxon>Waterburya</taxon>
        <taxon>Waterburya agarophytonicola</taxon>
    </lineage>
</organism>
<protein>
    <submittedName>
        <fullName evidence="4">Outer membrane beta-barrel protein</fullName>
    </submittedName>
</protein>
<dbReference type="Gene3D" id="2.40.160.20">
    <property type="match status" value="1"/>
</dbReference>
<sequence length="216" mass="23481">MKNTLLATLVALSIPCAVQAQNIEDYKVSCEAEAACNTFDVTYEETGEEVAQTRRTRRTRSTSQGLFKDNFVGGGAGIFFGDGLDLGVLGHVFAGTRYNEYIGGEIEFTFGFAGTDSFGGFLGDTETATFLGFYFNPRFEYKFKNSNITAFVAPGIGLSRFSVGNDFVDVSDTDFDFQIKAGAMFPIGEKLNAYGQGRIQNTFDTFGVDGGILFNL</sequence>
<evidence type="ECO:0000256" key="1">
    <source>
        <dbReference type="ARBA" id="ARBA00022729"/>
    </source>
</evidence>